<gene>
    <name evidence="2" type="ORF">TrCOL_g6413</name>
</gene>
<name>A0A9W7GPL0_9STRA</name>
<reference evidence="3" key="1">
    <citation type="journal article" date="2023" name="Commun. Biol.">
        <title>Genome analysis of Parmales, the sister group of diatoms, reveals the evolutionary specialization of diatoms from phago-mixotrophs to photoautotrophs.</title>
        <authorList>
            <person name="Ban H."/>
            <person name="Sato S."/>
            <person name="Yoshikawa S."/>
            <person name="Yamada K."/>
            <person name="Nakamura Y."/>
            <person name="Ichinomiya M."/>
            <person name="Sato N."/>
            <person name="Blanc-Mathieu R."/>
            <person name="Endo H."/>
            <person name="Kuwata A."/>
            <person name="Ogata H."/>
        </authorList>
    </citation>
    <scope>NUCLEOTIDE SEQUENCE [LARGE SCALE GENOMIC DNA]</scope>
</reference>
<feature type="region of interest" description="Disordered" evidence="1">
    <location>
        <begin position="1048"/>
        <end position="1100"/>
    </location>
</feature>
<evidence type="ECO:0000313" key="2">
    <source>
        <dbReference type="EMBL" id="GMI47702.1"/>
    </source>
</evidence>
<proteinExistence type="predicted"/>
<evidence type="ECO:0000256" key="1">
    <source>
        <dbReference type="SAM" id="MobiDB-lite"/>
    </source>
</evidence>
<dbReference type="Proteomes" id="UP001165065">
    <property type="component" value="Unassembled WGS sequence"/>
</dbReference>
<protein>
    <submittedName>
        <fullName evidence="2">Uncharacterized protein</fullName>
    </submittedName>
</protein>
<feature type="region of interest" description="Disordered" evidence="1">
    <location>
        <begin position="742"/>
        <end position="775"/>
    </location>
</feature>
<keyword evidence="3" id="KW-1185">Reference proteome</keyword>
<dbReference type="AlphaFoldDB" id="A0A9W7GPL0"/>
<evidence type="ECO:0000313" key="3">
    <source>
        <dbReference type="Proteomes" id="UP001165065"/>
    </source>
</evidence>
<sequence>MTRAKKSYVPVNKWTQSGSTSIPHSFIRGPVIEASSWENVEVYNYQDEADLSEVDGVLNCTYESGGSTVLNSDNSGIRRRIKNLYTKKVTEPVDERSQPERFCTCVDVLSTKGLWLLGDDSGCLTIYKDRNSIKRVKLPPYTSSIKYDDERMPGPVSPPGYVEYVKWACDGVHAIVSMCDRVMLVNLETEKVVYSFETVKKNGVGEDSSTLETTLTPLGPVVHADPHPTDPLKALLSFFPPRTGISNKYYTVSPSSLTAHSSPDPHKLVCAAVAIYRHEPTNPDAIVLLSVYTSIDPDSSVNSMNPLQLKGKDFARISFLPSPGASTTTNPTDILQPQSKRSLEKGGFVKKAAARLFLNESKRMIMTTGVGTGIRVYSADDLVLIGVFGEGIKIEGSLPLEYNDCFFCKAYGKIWAAGLPLWWREQGDLFQKMYLWQVGVDDDSKIIEETKTEGFKYKFTTFSERSFDLPDKCGLLHATFDDKSQTILSIGLEGQFWLRSGKIASEWPGPMYPPGYKIVDRNYYYLEQEDELDKVVNEEAEKPTTTRKFSTNRLLASTREEEDVDIFGPFDSADAKNVEPKITLKFEKEIQMKLKLEDLKRAKGGENKNGAFVKSDNPSLGGGPNWFLDLLPTPSLSKADEKKVTSQPPRNLASTGNEMKKLITAQRNVAATGSGSSFQVAGDALVTCRACLGRLWAHSCGKERGLPVNMQQQRNLRDKKRQTGIDGRAKLKTKKLLDVKVGGVSGNEGNGSKGGGPEVRVGGKPKEKGAMTAEGKSLDEATVSKLKKARENAAKKKGTLGALKPAARIGVRVKCSEVGDDYFGVALVPVKKKGTIGMEVQWYFENGETRISSHNCKDLILSDPDKYPVKNVGAPGSNGDEEGVLGDKSATSSHHSMFFVNTNANLPLNCTIKPLAEEPDVVIIGVMGDNCPLANNRKIKEGTQVCYINGVKIVNTAQVAEIKHNAQANQDKNNTIVWTFSNWRLGKEGRKEKKKEDVVDMKVEGSKKEDVVDMSVEVSKKEDVVDMNVEVSKEEDVVDMNVEVSKKEVGEGGNNVGNGDSKSPIVKEEPNSQKRKDVSEIASPHVHWAEGTAEEDGDSIARLHKRARILSDQQIAAAQGSSK</sequence>
<dbReference type="OrthoDB" id="196858at2759"/>
<feature type="compositionally biased region" description="Gly residues" evidence="1">
    <location>
        <begin position="743"/>
        <end position="757"/>
    </location>
</feature>
<comment type="caution">
    <text evidence="2">The sequence shown here is derived from an EMBL/GenBank/DDBJ whole genome shotgun (WGS) entry which is preliminary data.</text>
</comment>
<feature type="compositionally biased region" description="Basic and acidic residues" evidence="1">
    <location>
        <begin position="1065"/>
        <end position="1079"/>
    </location>
</feature>
<dbReference type="EMBL" id="BRYA01000355">
    <property type="protein sequence ID" value="GMI47702.1"/>
    <property type="molecule type" value="Genomic_DNA"/>
</dbReference>
<accession>A0A9W7GPL0</accession>
<organism evidence="2 3">
    <name type="scientific">Triparma columacea</name>
    <dbReference type="NCBI Taxonomy" id="722753"/>
    <lineage>
        <taxon>Eukaryota</taxon>
        <taxon>Sar</taxon>
        <taxon>Stramenopiles</taxon>
        <taxon>Ochrophyta</taxon>
        <taxon>Bolidophyceae</taxon>
        <taxon>Parmales</taxon>
        <taxon>Triparmaceae</taxon>
        <taxon>Triparma</taxon>
    </lineage>
</organism>